<feature type="transmembrane region" description="Helical" evidence="9">
    <location>
        <begin position="368"/>
        <end position="394"/>
    </location>
</feature>
<proteinExistence type="predicted"/>
<accession>A0AAX2CDD0</accession>
<feature type="transmembrane region" description="Helical" evidence="9">
    <location>
        <begin position="31"/>
        <end position="51"/>
    </location>
</feature>
<keyword evidence="3 8" id="KW-1003">Cell membrane</keyword>
<gene>
    <name evidence="11" type="ORF">BCB44BAC_00854</name>
</gene>
<dbReference type="InterPro" id="IPR051088">
    <property type="entry name" value="PTS_Sugar-EIIC/EIIB"/>
</dbReference>
<evidence type="ECO:0000256" key="2">
    <source>
        <dbReference type="ARBA" id="ARBA00022448"/>
    </source>
</evidence>
<feature type="domain" description="PTS EIIC type-3" evidence="10">
    <location>
        <begin position="8"/>
        <end position="393"/>
    </location>
</feature>
<comment type="subcellular location">
    <subcellularLocation>
        <location evidence="1">Cell membrane</location>
        <topology evidence="1">Multi-pass membrane protein</topology>
    </subcellularLocation>
</comment>
<comment type="function">
    <text evidence="8">The phosphoenolpyruvate-dependent sugar phosphotransferase system (PTS), a major carbohydrate active -transport system, catalyzes the phosphorylation of incoming sugar substrates concomitant with their translocation across the cell membrane.</text>
</comment>
<feature type="transmembrane region" description="Helical" evidence="9">
    <location>
        <begin position="271"/>
        <end position="290"/>
    </location>
</feature>
<dbReference type="PIRSF" id="PIRSF006351">
    <property type="entry name" value="PTS_EIIC-Cellobiose"/>
    <property type="match status" value="1"/>
</dbReference>
<evidence type="ECO:0000256" key="5">
    <source>
        <dbReference type="ARBA" id="ARBA00022692"/>
    </source>
</evidence>
<evidence type="ECO:0000256" key="4">
    <source>
        <dbReference type="ARBA" id="ARBA00022597"/>
    </source>
</evidence>
<feature type="transmembrane region" description="Helical" evidence="9">
    <location>
        <begin position="95"/>
        <end position="113"/>
    </location>
</feature>
<dbReference type="AlphaFoldDB" id="A0AAX2CDD0"/>
<evidence type="ECO:0000313" key="12">
    <source>
        <dbReference type="Proteomes" id="UP000242164"/>
    </source>
</evidence>
<evidence type="ECO:0000256" key="9">
    <source>
        <dbReference type="SAM" id="Phobius"/>
    </source>
</evidence>
<evidence type="ECO:0000259" key="10">
    <source>
        <dbReference type="PROSITE" id="PS51105"/>
    </source>
</evidence>
<evidence type="ECO:0000256" key="7">
    <source>
        <dbReference type="ARBA" id="ARBA00023136"/>
    </source>
</evidence>
<feature type="transmembrane region" description="Helical" evidence="9">
    <location>
        <begin position="163"/>
        <end position="185"/>
    </location>
</feature>
<organism evidence="11 12">
    <name type="scientific">Bacillus cytotoxicus</name>
    <dbReference type="NCBI Taxonomy" id="580165"/>
    <lineage>
        <taxon>Bacteria</taxon>
        <taxon>Bacillati</taxon>
        <taxon>Bacillota</taxon>
        <taxon>Bacilli</taxon>
        <taxon>Bacillales</taxon>
        <taxon>Bacillaceae</taxon>
        <taxon>Bacillus</taxon>
        <taxon>Bacillus cereus group</taxon>
    </lineage>
</organism>
<evidence type="ECO:0000313" key="11">
    <source>
        <dbReference type="EMBL" id="SCL85912.1"/>
    </source>
</evidence>
<evidence type="ECO:0000256" key="3">
    <source>
        <dbReference type="ARBA" id="ARBA00022475"/>
    </source>
</evidence>
<dbReference type="PANTHER" id="PTHR33989:SF4">
    <property type="entry name" value="PTS SYSTEM N,N'-DIACETYLCHITOBIOSE-SPECIFIC EIIC COMPONENT"/>
    <property type="match status" value="1"/>
</dbReference>
<dbReference type="Proteomes" id="UP000242164">
    <property type="component" value="Unassembled WGS sequence"/>
</dbReference>
<keyword evidence="7 8" id="KW-0472">Membrane</keyword>
<dbReference type="InterPro" id="IPR004501">
    <property type="entry name" value="PTS_EIIC_3"/>
</dbReference>
<dbReference type="InterPro" id="IPR004796">
    <property type="entry name" value="PTS_IIC_cello"/>
</dbReference>
<dbReference type="GO" id="GO:0008982">
    <property type="term" value="F:protein-N(PI)-phosphohistidine-sugar phosphotransferase activity"/>
    <property type="evidence" value="ECO:0007669"/>
    <property type="project" value="UniProtKB-UniRule"/>
</dbReference>
<protein>
    <recommendedName>
        <fullName evidence="8">Permease IIC component</fullName>
    </recommendedName>
</protein>
<feature type="transmembrane region" description="Helical" evidence="9">
    <location>
        <begin position="205"/>
        <end position="224"/>
    </location>
</feature>
<dbReference type="PROSITE" id="PS51105">
    <property type="entry name" value="PTS_EIIC_TYPE_3"/>
    <property type="match status" value="1"/>
</dbReference>
<feature type="transmembrane region" description="Helical" evidence="9">
    <location>
        <begin position="329"/>
        <end position="348"/>
    </location>
</feature>
<dbReference type="InterPro" id="IPR003352">
    <property type="entry name" value="PTS_EIIC"/>
</dbReference>
<dbReference type="EMBL" id="FMIK01000017">
    <property type="protein sequence ID" value="SCL85912.1"/>
    <property type="molecule type" value="Genomic_DNA"/>
</dbReference>
<keyword evidence="2 8" id="KW-0813">Transport</keyword>
<evidence type="ECO:0000256" key="1">
    <source>
        <dbReference type="ARBA" id="ARBA00004651"/>
    </source>
</evidence>
<name>A0AAX2CDD0_9BACI</name>
<keyword evidence="4 8" id="KW-0762">Sugar transport</keyword>
<evidence type="ECO:0000256" key="6">
    <source>
        <dbReference type="ARBA" id="ARBA00022989"/>
    </source>
</evidence>
<sequence>MEKLINWMNEKFAPKLNKFTENVWVSSISEAIMIILPMILVGSLLTLFSILNDFISWLPDLSPITTFSFGLFGLFISFLTPYYIMDKKGYEKNKIIAGATGLSLFLMLLSPTISDDGKISFILERLGPSGMMNALIVGMFVGLVMSIFKRFSFFKKGSELPEFIIEWVDSLIPITLILLVGWVFIYQMQIDMFNVILGMLQPLTSISQSFAGFVLINFVFVFLYSFGMSPWVLMPILMPIWLQAINENVSLAEKGLDPTNINTFETFFSGWLGVGGLGATLPLVILLLFAKSSRLKAIGKTTLVPSLFNINEPIVYGAVAFNPILMIPFWINALVSPIIVYIALNSGFVPIPSMLFQLWYTPLGISTYIISGITGLILLAIVLVIMFLVWFPFFKVYDKQEWNKEQGIS</sequence>
<keyword evidence="5 9" id="KW-0812">Transmembrane</keyword>
<dbReference type="GO" id="GO:1902815">
    <property type="term" value="P:N,N'-diacetylchitobiose import"/>
    <property type="evidence" value="ECO:0007669"/>
    <property type="project" value="TreeGrafter"/>
</dbReference>
<feature type="transmembrane region" description="Helical" evidence="9">
    <location>
        <begin position="63"/>
        <end position="83"/>
    </location>
</feature>
<dbReference type="RefSeq" id="WP_048722143.1">
    <property type="nucleotide sequence ID" value="NZ_CP024101.1"/>
</dbReference>
<evidence type="ECO:0000256" key="8">
    <source>
        <dbReference type="PIRNR" id="PIRNR006351"/>
    </source>
</evidence>
<feature type="transmembrane region" description="Helical" evidence="9">
    <location>
        <begin position="133"/>
        <end position="151"/>
    </location>
</feature>
<dbReference type="PANTHER" id="PTHR33989">
    <property type="match status" value="1"/>
</dbReference>
<dbReference type="GO" id="GO:0005886">
    <property type="term" value="C:plasma membrane"/>
    <property type="evidence" value="ECO:0007669"/>
    <property type="project" value="UniProtKB-SubCell"/>
</dbReference>
<dbReference type="GO" id="GO:0009401">
    <property type="term" value="P:phosphoenolpyruvate-dependent sugar phosphotransferase system"/>
    <property type="evidence" value="ECO:0007669"/>
    <property type="project" value="InterPro"/>
</dbReference>
<dbReference type="Pfam" id="PF02378">
    <property type="entry name" value="PTS_EIIC"/>
    <property type="match status" value="1"/>
</dbReference>
<comment type="caution">
    <text evidence="11">The sequence shown here is derived from an EMBL/GenBank/DDBJ whole genome shotgun (WGS) entry which is preliminary data.</text>
</comment>
<reference evidence="11 12" key="1">
    <citation type="submission" date="2016-08" db="EMBL/GenBank/DDBJ databases">
        <authorList>
            <person name="Loux V."/>
            <person name="Rue O."/>
        </authorList>
    </citation>
    <scope>NUCLEOTIDE SEQUENCE [LARGE SCALE GENOMIC DNA]</scope>
    <source>
        <strain evidence="11 12">AFSSA_08CEB44bac</strain>
    </source>
</reference>
<keyword evidence="6 9" id="KW-1133">Transmembrane helix</keyword>